<name>A0A067SLL0_GALM3</name>
<dbReference type="AlphaFoldDB" id="A0A067SLL0"/>
<dbReference type="HOGENOM" id="CLU_1927877_0_0_1"/>
<dbReference type="Proteomes" id="UP000027222">
    <property type="component" value="Unassembled WGS sequence"/>
</dbReference>
<dbReference type="EMBL" id="KL142407">
    <property type="protein sequence ID" value="KDR68584.1"/>
    <property type="molecule type" value="Genomic_DNA"/>
</dbReference>
<evidence type="ECO:0000256" key="1">
    <source>
        <dbReference type="SAM" id="MobiDB-lite"/>
    </source>
</evidence>
<evidence type="ECO:0000313" key="3">
    <source>
        <dbReference type="Proteomes" id="UP000027222"/>
    </source>
</evidence>
<protein>
    <submittedName>
        <fullName evidence="2">Uncharacterized protein</fullName>
    </submittedName>
</protein>
<gene>
    <name evidence="2" type="ORF">GALMADRAFT_272507</name>
</gene>
<reference evidence="3" key="1">
    <citation type="journal article" date="2014" name="Proc. Natl. Acad. Sci. U.S.A.">
        <title>Extensive sampling of basidiomycete genomes demonstrates inadequacy of the white-rot/brown-rot paradigm for wood decay fungi.</title>
        <authorList>
            <person name="Riley R."/>
            <person name="Salamov A.A."/>
            <person name="Brown D.W."/>
            <person name="Nagy L.G."/>
            <person name="Floudas D."/>
            <person name="Held B.W."/>
            <person name="Levasseur A."/>
            <person name="Lombard V."/>
            <person name="Morin E."/>
            <person name="Otillar R."/>
            <person name="Lindquist E.A."/>
            <person name="Sun H."/>
            <person name="LaButti K.M."/>
            <person name="Schmutz J."/>
            <person name="Jabbour D."/>
            <person name="Luo H."/>
            <person name="Baker S.E."/>
            <person name="Pisabarro A.G."/>
            <person name="Walton J.D."/>
            <person name="Blanchette R.A."/>
            <person name="Henrissat B."/>
            <person name="Martin F."/>
            <person name="Cullen D."/>
            <person name="Hibbett D.S."/>
            <person name="Grigoriev I.V."/>
        </authorList>
    </citation>
    <scope>NUCLEOTIDE SEQUENCE [LARGE SCALE GENOMIC DNA]</scope>
    <source>
        <strain evidence="3">CBS 339.88</strain>
    </source>
</reference>
<keyword evidence="3" id="KW-1185">Reference proteome</keyword>
<evidence type="ECO:0000313" key="2">
    <source>
        <dbReference type="EMBL" id="KDR68584.1"/>
    </source>
</evidence>
<feature type="compositionally biased region" description="Polar residues" evidence="1">
    <location>
        <begin position="111"/>
        <end position="123"/>
    </location>
</feature>
<organism evidence="2 3">
    <name type="scientific">Galerina marginata (strain CBS 339.88)</name>
    <dbReference type="NCBI Taxonomy" id="685588"/>
    <lineage>
        <taxon>Eukaryota</taxon>
        <taxon>Fungi</taxon>
        <taxon>Dikarya</taxon>
        <taxon>Basidiomycota</taxon>
        <taxon>Agaricomycotina</taxon>
        <taxon>Agaricomycetes</taxon>
        <taxon>Agaricomycetidae</taxon>
        <taxon>Agaricales</taxon>
        <taxon>Agaricineae</taxon>
        <taxon>Strophariaceae</taxon>
        <taxon>Galerina</taxon>
    </lineage>
</organism>
<sequence>MASNSGEENKKLAGDIAEDFVSTFYHDSGDEVNTDEEEEGNLFDLYNNSRPLTPLAIEDGGVIEYSNDDSSRHISDVDFDVETSMRPRNEQRLSTSTVKADRRDSNEVVQERQSPADLTSETETFLEDPPDMRGDPKETA</sequence>
<feature type="region of interest" description="Disordered" evidence="1">
    <location>
        <begin position="63"/>
        <end position="140"/>
    </location>
</feature>
<feature type="compositionally biased region" description="Basic and acidic residues" evidence="1">
    <location>
        <begin position="130"/>
        <end position="140"/>
    </location>
</feature>
<feature type="compositionally biased region" description="Basic and acidic residues" evidence="1">
    <location>
        <begin position="99"/>
        <end position="110"/>
    </location>
</feature>
<proteinExistence type="predicted"/>
<dbReference type="OrthoDB" id="3066510at2759"/>
<accession>A0A067SLL0</accession>